<dbReference type="AlphaFoldDB" id="A0A1M7ZEN6"/>
<organism evidence="1 2">
    <name type="scientific">Algoriphagus zhangzhouensis</name>
    <dbReference type="NCBI Taxonomy" id="1073327"/>
    <lineage>
        <taxon>Bacteria</taxon>
        <taxon>Pseudomonadati</taxon>
        <taxon>Bacteroidota</taxon>
        <taxon>Cytophagia</taxon>
        <taxon>Cytophagales</taxon>
        <taxon>Cyclobacteriaceae</taxon>
        <taxon>Algoriphagus</taxon>
    </lineage>
</organism>
<gene>
    <name evidence="1" type="ORF">SAMN04488108_2683</name>
</gene>
<dbReference type="Gene3D" id="2.60.40.1120">
    <property type="entry name" value="Carboxypeptidase-like, regulatory domain"/>
    <property type="match status" value="1"/>
</dbReference>
<dbReference type="SUPFAM" id="SSF49464">
    <property type="entry name" value="Carboxypeptidase regulatory domain-like"/>
    <property type="match status" value="1"/>
</dbReference>
<dbReference type="InterPro" id="IPR008969">
    <property type="entry name" value="CarboxyPept-like_regulatory"/>
</dbReference>
<dbReference type="STRING" id="1073327.SAMN04488108_2683"/>
<dbReference type="EMBL" id="FRXN01000003">
    <property type="protein sequence ID" value="SHO63334.1"/>
    <property type="molecule type" value="Genomic_DNA"/>
</dbReference>
<proteinExistence type="predicted"/>
<dbReference type="Proteomes" id="UP000184609">
    <property type="component" value="Unassembled WGS sequence"/>
</dbReference>
<name>A0A1M7ZEN6_9BACT</name>
<evidence type="ECO:0000313" key="2">
    <source>
        <dbReference type="Proteomes" id="UP000184609"/>
    </source>
</evidence>
<protein>
    <submittedName>
        <fullName evidence="1">CarboxypepD_reg-like domain-containing protein</fullName>
    </submittedName>
</protein>
<reference evidence="2" key="1">
    <citation type="submission" date="2016-12" db="EMBL/GenBank/DDBJ databases">
        <authorList>
            <person name="Varghese N."/>
            <person name="Submissions S."/>
        </authorList>
    </citation>
    <scope>NUCLEOTIDE SEQUENCE [LARGE SCALE GENOMIC DNA]</scope>
    <source>
        <strain evidence="2">DSM 25035</strain>
    </source>
</reference>
<keyword evidence="2" id="KW-1185">Reference proteome</keyword>
<accession>A0A1M7ZEN6</accession>
<dbReference type="OrthoDB" id="822112at2"/>
<evidence type="ECO:0000313" key="1">
    <source>
        <dbReference type="EMBL" id="SHO63334.1"/>
    </source>
</evidence>
<dbReference type="Pfam" id="PF13715">
    <property type="entry name" value="CarbopepD_reg_2"/>
    <property type="match status" value="1"/>
</dbReference>
<sequence length="303" mass="34967">MTKRLSLLLFLFFYFSFQTWSQIRITGKVIDKDDKSPIPGVQVQEKGIENGTVTKTDGTFELNVSDPNAALVFSFIGMRTEEVPLKGKNQIVFVAKWDCNKDFFDSQEISFFTKSGIINNPIGGEIEIASPWIFRGVIKGKYGYQTNFKENHHQNAQIEFAHSISNCDFDIDFRWDYREISWEQNLRFHAHSFEIDLNIHEIKFIAGYSHLNFSEIENQFNKTSSGVLIGVGKYFSLPMYPTAIFKLGIYQDKLEYQAKIQGGIKNLQTFIKFYKLNDYNELSLGIGISLGYKTKRQKLNSKD</sequence>
<dbReference type="RefSeq" id="WP_073572296.1">
    <property type="nucleotide sequence ID" value="NZ_FRXN01000003.1"/>
</dbReference>